<name>A0A6C0LPF9_9ZZZZ</name>
<feature type="region of interest" description="Disordered" evidence="1">
    <location>
        <begin position="87"/>
        <end position="111"/>
    </location>
</feature>
<protein>
    <recommendedName>
        <fullName evidence="2">Helicase C-terminal domain-containing protein</fullName>
    </recommendedName>
</protein>
<feature type="region of interest" description="Disordered" evidence="1">
    <location>
        <begin position="756"/>
        <end position="781"/>
    </location>
</feature>
<organism evidence="3">
    <name type="scientific">viral metagenome</name>
    <dbReference type="NCBI Taxonomy" id="1070528"/>
    <lineage>
        <taxon>unclassified sequences</taxon>
        <taxon>metagenomes</taxon>
        <taxon>organismal metagenomes</taxon>
    </lineage>
</organism>
<dbReference type="AlphaFoldDB" id="A0A6C0LPF9"/>
<reference evidence="3" key="1">
    <citation type="journal article" date="2020" name="Nature">
        <title>Giant virus diversity and host interactions through global metagenomics.</title>
        <authorList>
            <person name="Schulz F."/>
            <person name="Roux S."/>
            <person name="Paez-Espino D."/>
            <person name="Jungbluth S."/>
            <person name="Walsh D.A."/>
            <person name="Denef V.J."/>
            <person name="McMahon K.D."/>
            <person name="Konstantinidis K.T."/>
            <person name="Eloe-Fadrosh E.A."/>
            <person name="Kyrpides N.C."/>
            <person name="Woyke T."/>
        </authorList>
    </citation>
    <scope>NUCLEOTIDE SEQUENCE</scope>
    <source>
        <strain evidence="3">GVMAG-M-3300027963-41</strain>
    </source>
</reference>
<feature type="compositionally biased region" description="Low complexity" evidence="1">
    <location>
        <begin position="769"/>
        <end position="781"/>
    </location>
</feature>
<accession>A0A6C0LPF9</accession>
<dbReference type="InterPro" id="IPR027417">
    <property type="entry name" value="P-loop_NTPase"/>
</dbReference>
<sequence>MSSKGPEGPRGPQGPRGPPRFVSPIAAAKIRKADPPPSIYELQESLTVAAPAEMAETVMGTGVGVSGAPGGLGDVVPVEATPKVVKPKTVRATRTKTATDETEEVAPAAPAAPAQPMVDFLEPTPSLPTLPTVRMAPPPSDDLTSLAARLVEKTDQRQVKVTPDAFMPANRRAFKPFIIEAYRRYKLPAISEILNPNACAEAAAASKTQVKAFAYQQFVRDYIQRPSPYRGVLVYHGLGSGKTCTSIAGLEALWQAGQKPVYVMTPASLSPNYRDEITKCGPFVFRTNNYWTFVAVPSVKAPSADLDFLTKVVGLPLGSIRKRRGGWVPDPARAKKPNFDSLRPEQRREITEQIVDHMDYRIQFIHYNGLLERQVRDWACNHPTMFDGATIIIEEVHNLIRTINNSALEQTYKDEPRDLVQYIPKFCSVGKKYRISYLLYRMLTSAVGCKIIALSATPIINFAQEIAILSNVLAGDIRMVEVNTSGLDKRVQIKKLLDAHPEVDFAEVVPRPEISASTIRITPVPSGCRKVVDPTTGTFRGFIRDEAMAAMTDEVNRERNVEAWFERVKASLATAGITSFAAVTFKSVSRLPDTEKQFRELFIDTDKLEVKPRLALPLMARLSGLISYYKGGKADLMATVNRDEIVMLDMSDLQLKKYTEQRKPEIDKEVRARKEKKPGAESVYSQISKNINSTFKIFSRAACNFVFPADYERPIPADYRDVLKMIGAKKQTVVTDDGVLNSENEVTEVEKIAEEAEAGERAEMTSEDAAGTPTAAEETAAAAGVAENAAKALPPATYAEALTAAVAMLRSNAATYFSPEALSTISPKFQAILDRVVLSKGPVLVYSNFKTLEGVGLFSVALEFQQKYTKFDIIKTPLGDWALSPETIAAGAGAGLRYITYTGDEERDKRNILLAIFNGKWGRVPGTLASQVKELFGAETNLHGEIIKVIMITQSGAEGISLANVRQVHIMEPYWNYVRLDQVKGRAIRICSHMDLPPDERNVDIFTYVMKFSDRQVKERLVDETITNIDGGDTTDQSIFRLLMSKKHLSDSILDVMKKSAVDCELNSTENGGYACYRFAGNPSSTEPLFHPLVEIDVTVAEASVRSAV</sequence>
<feature type="domain" description="Helicase C-terminal" evidence="2">
    <location>
        <begin position="943"/>
        <end position="990"/>
    </location>
</feature>
<evidence type="ECO:0000259" key="2">
    <source>
        <dbReference type="Pfam" id="PF00271"/>
    </source>
</evidence>
<evidence type="ECO:0000313" key="3">
    <source>
        <dbReference type="EMBL" id="QHU31848.1"/>
    </source>
</evidence>
<evidence type="ECO:0000256" key="1">
    <source>
        <dbReference type="SAM" id="MobiDB-lite"/>
    </source>
</evidence>
<dbReference type="InterPro" id="IPR001650">
    <property type="entry name" value="Helicase_C-like"/>
</dbReference>
<dbReference type="EMBL" id="MN740533">
    <property type="protein sequence ID" value="QHU31848.1"/>
    <property type="molecule type" value="Genomic_DNA"/>
</dbReference>
<dbReference type="SUPFAM" id="SSF52540">
    <property type="entry name" value="P-loop containing nucleoside triphosphate hydrolases"/>
    <property type="match status" value="2"/>
</dbReference>
<feature type="region of interest" description="Disordered" evidence="1">
    <location>
        <begin position="1"/>
        <end position="36"/>
    </location>
</feature>
<proteinExistence type="predicted"/>
<dbReference type="Gene3D" id="3.40.50.300">
    <property type="entry name" value="P-loop containing nucleotide triphosphate hydrolases"/>
    <property type="match status" value="2"/>
</dbReference>
<dbReference type="Pfam" id="PF00271">
    <property type="entry name" value="Helicase_C"/>
    <property type="match status" value="1"/>
</dbReference>